<gene>
    <name evidence="1" type="ORF">LZC95_24465</name>
</gene>
<accession>A0ABZ2KMS9</accession>
<keyword evidence="2" id="KW-1185">Reference proteome</keyword>
<name>A0ABZ2KMS9_9BACT</name>
<keyword evidence="1" id="KW-0449">Lipoprotein</keyword>
<protein>
    <submittedName>
        <fullName evidence="1">OB-fold putative lipoprotein</fullName>
    </submittedName>
</protein>
<proteinExistence type="predicted"/>
<dbReference type="Pfam" id="PF12869">
    <property type="entry name" value="tRNA_anti-like"/>
    <property type="match status" value="1"/>
</dbReference>
<evidence type="ECO:0000313" key="2">
    <source>
        <dbReference type="Proteomes" id="UP001379533"/>
    </source>
</evidence>
<reference evidence="1 2" key="1">
    <citation type="submission" date="2021-12" db="EMBL/GenBank/DDBJ databases">
        <title>Discovery of the Pendulisporaceae a myxobacterial family with distinct sporulation behavior and unique specialized metabolism.</title>
        <authorList>
            <person name="Garcia R."/>
            <person name="Popoff A."/>
            <person name="Bader C.D."/>
            <person name="Loehr J."/>
            <person name="Walesch S."/>
            <person name="Walt C."/>
            <person name="Boldt J."/>
            <person name="Bunk B."/>
            <person name="Haeckl F.J.F.P.J."/>
            <person name="Gunesch A.P."/>
            <person name="Birkelbach J."/>
            <person name="Nuebel U."/>
            <person name="Pietschmann T."/>
            <person name="Bach T."/>
            <person name="Mueller R."/>
        </authorList>
    </citation>
    <scope>NUCLEOTIDE SEQUENCE [LARGE SCALE GENOMIC DNA]</scope>
    <source>
        <strain evidence="1 2">MSr12523</strain>
    </source>
</reference>
<dbReference type="InterPro" id="IPR024422">
    <property type="entry name" value="Protein_unknown_function_OB"/>
</dbReference>
<dbReference type="RefSeq" id="WP_394850598.1">
    <property type="nucleotide sequence ID" value="NZ_CP089982.1"/>
</dbReference>
<sequence length="141" mass="14359">MLVVSLVWMTACDGRADKKAGLGATQALAAASAANSAGKAIDRAAAPQLDVMEFIKDFTDDPGKANAKYTGQLFKVVGVVRELAGARVVLHDRSGAVSCTLPPEQAGNLIVGKSATVTGFIAPAGGHVAARLQSCELLPSP</sequence>
<evidence type="ECO:0000313" key="1">
    <source>
        <dbReference type="EMBL" id="WXA99957.1"/>
    </source>
</evidence>
<dbReference type="Proteomes" id="UP001379533">
    <property type="component" value="Chromosome"/>
</dbReference>
<organism evidence="1 2">
    <name type="scientific">Pendulispora brunnea</name>
    <dbReference type="NCBI Taxonomy" id="2905690"/>
    <lineage>
        <taxon>Bacteria</taxon>
        <taxon>Pseudomonadati</taxon>
        <taxon>Myxococcota</taxon>
        <taxon>Myxococcia</taxon>
        <taxon>Myxococcales</taxon>
        <taxon>Sorangiineae</taxon>
        <taxon>Pendulisporaceae</taxon>
        <taxon>Pendulispora</taxon>
    </lineage>
</organism>
<dbReference type="EMBL" id="CP089982">
    <property type="protein sequence ID" value="WXA99957.1"/>
    <property type="molecule type" value="Genomic_DNA"/>
</dbReference>